<dbReference type="InterPro" id="IPR056681">
    <property type="entry name" value="DUF7779"/>
</dbReference>
<dbReference type="InterPro" id="IPR027417">
    <property type="entry name" value="P-loop_NTPase"/>
</dbReference>
<feature type="region of interest" description="Disordered" evidence="1">
    <location>
        <begin position="359"/>
        <end position="392"/>
    </location>
</feature>
<gene>
    <name evidence="3" type="ORF">ABVK25_003325</name>
</gene>
<dbReference type="PRINTS" id="PR00381">
    <property type="entry name" value="KINESINLIGHT"/>
</dbReference>
<dbReference type="Pfam" id="PF13374">
    <property type="entry name" value="TPR_10"/>
    <property type="match status" value="7"/>
</dbReference>
<dbReference type="InterPro" id="IPR011990">
    <property type="entry name" value="TPR-like_helical_dom_sf"/>
</dbReference>
<dbReference type="Pfam" id="PF25000">
    <property type="entry name" value="DUF7779"/>
    <property type="match status" value="1"/>
</dbReference>
<dbReference type="PANTHER" id="PTHR46082">
    <property type="entry name" value="ATP/GTP-BINDING PROTEIN-RELATED"/>
    <property type="match status" value="1"/>
</dbReference>
<feature type="compositionally biased region" description="Basic and acidic residues" evidence="1">
    <location>
        <begin position="361"/>
        <end position="380"/>
    </location>
</feature>
<dbReference type="Proteomes" id="UP001590951">
    <property type="component" value="Unassembled WGS sequence"/>
</dbReference>
<dbReference type="SUPFAM" id="SSF52540">
    <property type="entry name" value="P-loop containing nucleoside triphosphate hydrolases"/>
    <property type="match status" value="1"/>
</dbReference>
<dbReference type="PANTHER" id="PTHR46082:SF6">
    <property type="entry name" value="AAA+ ATPASE DOMAIN-CONTAINING PROTEIN-RELATED"/>
    <property type="match status" value="1"/>
</dbReference>
<name>A0ABR4BEL1_9LECA</name>
<feature type="compositionally biased region" description="Acidic residues" evidence="1">
    <location>
        <begin position="381"/>
        <end position="392"/>
    </location>
</feature>
<reference evidence="3 4" key="1">
    <citation type="submission" date="2024-09" db="EMBL/GenBank/DDBJ databases">
        <title>Rethinking Asexuality: The Enigmatic Case of Functional Sexual Genes in Lepraria (Stereocaulaceae).</title>
        <authorList>
            <person name="Doellman M."/>
            <person name="Sun Y."/>
            <person name="Barcenas-Pena A."/>
            <person name="Lumbsch H.T."/>
            <person name="Grewe F."/>
        </authorList>
    </citation>
    <scope>NUCLEOTIDE SEQUENCE [LARGE SCALE GENOMIC DNA]</scope>
    <source>
        <strain evidence="3 4">Grewe 0041</strain>
    </source>
</reference>
<proteinExistence type="predicted"/>
<sequence length="761" mass="86258">MSSAPLFHQHISGTSANDRSVALAGHFPNLTNVAIGTGESSRPPKPSSTVPPFRRDPDFVDRGDLLSRVDERCSQPAGRAALVGLGGVGKSQLAIEHTYRTRERSPDIWVFWVHASNAARFEQGYRDIADVVKIAGREDPKAHIFKLVHDWLRGCEGKWLMILDNVDDAGFLVNGQAVIQSQSNDSGRQTLRPLRDYLPQTQNGSILITTRSQGSALKLSERNDLIPVDPMDASNAVQLLDKKLESTGQRDDKDLVELAAALEFMPLAIVQAASYISQLSPRYSVRQYIEEFQKSDRKKSSLLNHEGGELRRDGEAKNSIIITWQISFEHINKTRQSAAELLSLMSFFDSQGIPETLVRGRAGEAEHEIREGRDDNRVQSDEDSDSELNNDDGFEMDVRTLRDFSFISITLDRTVFEMHRLVQLAMRKWLETHGQLEAWKQRYIKVLYEELPNGEYENWTYCRALFPHAKSAVIQRPKGDGSLREWASLLHKAAWYAWRTGSITEAVDLSEIAMKVRKKILGQEHQETLSSIGMVGLAYVLGGRWKEAEKLQLQVMETTKRVLGEEHPDTLTSIANLASTYWNQGRWKEAEELDIQVIETTKRVLGEEHPDTLSSIPNLASTYRNQGRWKEAEELEVQVIETTKRVLGEEHPDTLTSIANLASIYMNQRRWKEAEELEVQVIEITKRVLGEEHPDTLSSINNLASTYRNQGRWKEAEELEVQVIETTKRVLGEEHPDTLTSINNLASTYRNQGRLKEAKEL</sequence>
<evidence type="ECO:0000313" key="3">
    <source>
        <dbReference type="EMBL" id="KAL2056302.1"/>
    </source>
</evidence>
<feature type="domain" description="DUF7779" evidence="2">
    <location>
        <begin position="332"/>
        <end position="431"/>
    </location>
</feature>
<protein>
    <recommendedName>
        <fullName evidence="2">DUF7779 domain-containing protein</fullName>
    </recommendedName>
</protein>
<dbReference type="Gene3D" id="3.40.50.300">
    <property type="entry name" value="P-loop containing nucleotide triphosphate hydrolases"/>
    <property type="match status" value="1"/>
</dbReference>
<dbReference type="EMBL" id="JBHFEH010000008">
    <property type="protein sequence ID" value="KAL2056302.1"/>
    <property type="molecule type" value="Genomic_DNA"/>
</dbReference>
<dbReference type="InterPro" id="IPR053137">
    <property type="entry name" value="NLR-like"/>
</dbReference>
<evidence type="ECO:0000313" key="4">
    <source>
        <dbReference type="Proteomes" id="UP001590951"/>
    </source>
</evidence>
<dbReference type="SUPFAM" id="SSF48452">
    <property type="entry name" value="TPR-like"/>
    <property type="match status" value="2"/>
</dbReference>
<organism evidence="3 4">
    <name type="scientific">Lepraria finkii</name>
    <dbReference type="NCBI Taxonomy" id="1340010"/>
    <lineage>
        <taxon>Eukaryota</taxon>
        <taxon>Fungi</taxon>
        <taxon>Dikarya</taxon>
        <taxon>Ascomycota</taxon>
        <taxon>Pezizomycotina</taxon>
        <taxon>Lecanoromycetes</taxon>
        <taxon>OSLEUM clade</taxon>
        <taxon>Lecanoromycetidae</taxon>
        <taxon>Lecanorales</taxon>
        <taxon>Lecanorineae</taxon>
        <taxon>Stereocaulaceae</taxon>
        <taxon>Lepraria</taxon>
    </lineage>
</organism>
<accession>A0ABR4BEL1</accession>
<dbReference type="Gene3D" id="1.25.40.10">
    <property type="entry name" value="Tetratricopeptide repeat domain"/>
    <property type="match status" value="2"/>
</dbReference>
<feature type="region of interest" description="Disordered" evidence="1">
    <location>
        <begin position="34"/>
        <end position="57"/>
    </location>
</feature>
<keyword evidence="4" id="KW-1185">Reference proteome</keyword>
<evidence type="ECO:0000259" key="2">
    <source>
        <dbReference type="Pfam" id="PF25000"/>
    </source>
</evidence>
<dbReference type="NCBIfam" id="NF040586">
    <property type="entry name" value="FxSxx_TPR"/>
    <property type="match status" value="1"/>
</dbReference>
<comment type="caution">
    <text evidence="3">The sequence shown here is derived from an EMBL/GenBank/DDBJ whole genome shotgun (WGS) entry which is preliminary data.</text>
</comment>
<evidence type="ECO:0000256" key="1">
    <source>
        <dbReference type="SAM" id="MobiDB-lite"/>
    </source>
</evidence>